<gene>
    <name evidence="2" type="ORF">WMO14_10110</name>
</gene>
<dbReference type="EMBL" id="JBBMER010000007">
    <property type="protein sequence ID" value="MEQ2380233.1"/>
    <property type="molecule type" value="Genomic_DNA"/>
</dbReference>
<protein>
    <submittedName>
        <fullName evidence="2">Glycosyltransferase</fullName>
        <ecNumber evidence="2">2.4.-.-</ecNumber>
    </submittedName>
</protein>
<evidence type="ECO:0000313" key="3">
    <source>
        <dbReference type="Proteomes" id="UP001442364"/>
    </source>
</evidence>
<evidence type="ECO:0000313" key="2">
    <source>
        <dbReference type="EMBL" id="MEQ2380233.1"/>
    </source>
</evidence>
<dbReference type="EC" id="2.4.-.-" evidence="2"/>
<proteinExistence type="predicted"/>
<sequence>MNILFYRYGSICEPDIIASFKHLGFNITEDTREVYNKQLLPSDCIKGLNELLKQDTYSFIFSINFFPSVSDVCNIWGIPYLCLIVDSPVLELFSTSLANPCNKVFLFDRQLYNDFHHINPDGIFHIPLATNVRDNYATATMASAADRARFSSDISFIGSLYSEKCLYNQITLPEKMRGYVDGLIEAQLLVYGYNFIEECVTPELIEAFCKVRPELINFPDSMKVDTKAVIAQHIISVKVAEQERLRYLKALSEHFNVDLYTGSDTYSMPLIHNRGFAKTNTEMPIIFHQSKINLNLTAKSIRSGLSLRIFDVLGCEGFLITNYQAELPEHFNIGEDLEAYTSLDDLMGKCEYYLSHDKDRQEIAHNGFEKVKKYHTYDIRLTQMLEIAFGLK</sequence>
<dbReference type="GO" id="GO:0016757">
    <property type="term" value="F:glycosyltransferase activity"/>
    <property type="evidence" value="ECO:0007669"/>
    <property type="project" value="UniProtKB-KW"/>
</dbReference>
<dbReference type="Pfam" id="PF13524">
    <property type="entry name" value="Glyco_trans_1_2"/>
    <property type="match status" value="1"/>
</dbReference>
<accession>A0ABV1BWW8</accession>
<feature type="domain" description="Spore protein YkvP/CgeB glycosyl transferase-like" evidence="1">
    <location>
        <begin position="248"/>
        <end position="386"/>
    </location>
</feature>
<reference evidence="2 3" key="1">
    <citation type="submission" date="2024-03" db="EMBL/GenBank/DDBJ databases">
        <title>Human intestinal bacterial collection.</title>
        <authorList>
            <person name="Pauvert C."/>
            <person name="Hitch T.C.A."/>
            <person name="Clavel T."/>
        </authorList>
    </citation>
    <scope>NUCLEOTIDE SEQUENCE [LARGE SCALE GENOMIC DNA]</scope>
    <source>
        <strain evidence="2 3">CLA-AA-H255</strain>
    </source>
</reference>
<dbReference type="InterPro" id="IPR055259">
    <property type="entry name" value="YkvP/CgeB_Glyco_trans-like"/>
</dbReference>
<comment type="caution">
    <text evidence="2">The sequence shown here is derived from an EMBL/GenBank/DDBJ whole genome shotgun (WGS) entry which is preliminary data.</text>
</comment>
<evidence type="ECO:0000259" key="1">
    <source>
        <dbReference type="Pfam" id="PF13524"/>
    </source>
</evidence>
<keyword evidence="2" id="KW-0808">Transferase</keyword>
<keyword evidence="2" id="KW-0328">Glycosyltransferase</keyword>
<organism evidence="2 3">
    <name type="scientific">[Lactobacillus] rogosae</name>
    <dbReference type="NCBI Taxonomy" id="706562"/>
    <lineage>
        <taxon>Bacteria</taxon>
        <taxon>Bacillati</taxon>
        <taxon>Bacillota</taxon>
        <taxon>Clostridia</taxon>
        <taxon>Lachnospirales</taxon>
        <taxon>Lachnospiraceae</taxon>
        <taxon>Lachnospira</taxon>
    </lineage>
</organism>
<keyword evidence="3" id="KW-1185">Reference proteome</keyword>
<dbReference type="Proteomes" id="UP001442364">
    <property type="component" value="Unassembled WGS sequence"/>
</dbReference>
<dbReference type="RefSeq" id="WP_055306860.1">
    <property type="nucleotide sequence ID" value="NZ_DAWCMB010000335.1"/>
</dbReference>
<name>A0ABV1BWW8_9FIRM</name>